<protein>
    <recommendedName>
        <fullName evidence="4">Transmembrane protein</fullName>
    </recommendedName>
</protein>
<feature type="transmembrane region" description="Helical" evidence="1">
    <location>
        <begin position="86"/>
        <end position="109"/>
    </location>
</feature>
<accession>A0A919R675</accession>
<dbReference type="AlphaFoldDB" id="A0A919R675"/>
<feature type="transmembrane region" description="Helical" evidence="1">
    <location>
        <begin position="28"/>
        <end position="50"/>
    </location>
</feature>
<dbReference type="RefSeq" id="WP_203988743.1">
    <property type="nucleotide sequence ID" value="NZ_BOOU01000054.1"/>
</dbReference>
<dbReference type="Proteomes" id="UP000655287">
    <property type="component" value="Unassembled WGS sequence"/>
</dbReference>
<comment type="caution">
    <text evidence="2">The sequence shown here is derived from an EMBL/GenBank/DDBJ whole genome shotgun (WGS) entry which is preliminary data.</text>
</comment>
<feature type="transmembrane region" description="Helical" evidence="1">
    <location>
        <begin position="56"/>
        <end position="74"/>
    </location>
</feature>
<keyword evidence="3" id="KW-1185">Reference proteome</keyword>
<evidence type="ECO:0000313" key="2">
    <source>
        <dbReference type="EMBL" id="GII79030.1"/>
    </source>
</evidence>
<gene>
    <name evidence="2" type="ORF">Sru01_40120</name>
</gene>
<evidence type="ECO:0008006" key="4">
    <source>
        <dbReference type="Google" id="ProtNLM"/>
    </source>
</evidence>
<name>A0A919R675_9ACTN</name>
<evidence type="ECO:0000256" key="1">
    <source>
        <dbReference type="SAM" id="Phobius"/>
    </source>
</evidence>
<reference evidence="2" key="1">
    <citation type="submission" date="2021-01" db="EMBL/GenBank/DDBJ databases">
        <title>Whole genome shotgun sequence of Sphaerisporangium rufum NBRC 109079.</title>
        <authorList>
            <person name="Komaki H."/>
            <person name="Tamura T."/>
        </authorList>
    </citation>
    <scope>NUCLEOTIDE SEQUENCE</scope>
    <source>
        <strain evidence="2">NBRC 109079</strain>
    </source>
</reference>
<organism evidence="2 3">
    <name type="scientific">Sphaerisporangium rufum</name>
    <dbReference type="NCBI Taxonomy" id="1381558"/>
    <lineage>
        <taxon>Bacteria</taxon>
        <taxon>Bacillati</taxon>
        <taxon>Actinomycetota</taxon>
        <taxon>Actinomycetes</taxon>
        <taxon>Streptosporangiales</taxon>
        <taxon>Streptosporangiaceae</taxon>
        <taxon>Sphaerisporangium</taxon>
    </lineage>
</organism>
<feature type="transmembrane region" description="Helical" evidence="1">
    <location>
        <begin position="115"/>
        <end position="140"/>
    </location>
</feature>
<keyword evidence="1" id="KW-0472">Membrane</keyword>
<keyword evidence="1" id="KW-0812">Transmembrane</keyword>
<evidence type="ECO:0000313" key="3">
    <source>
        <dbReference type="Proteomes" id="UP000655287"/>
    </source>
</evidence>
<dbReference type="EMBL" id="BOOU01000054">
    <property type="protein sequence ID" value="GII79030.1"/>
    <property type="molecule type" value="Genomic_DNA"/>
</dbReference>
<sequence>MDDHDLSADQALREIGRMRREVRRSENWAGRLFLVAGLAVILYWTAMFLLPDPAPAIAAVLWVALTGASFVYAVRQGVQGAEYRRLEWPVTFAWLATMVGAVLFGGFLLPDEPAGWWVAAALAVALCTAVPPLWAAWWLLRRKAER</sequence>
<keyword evidence="1" id="KW-1133">Transmembrane helix</keyword>
<proteinExistence type="predicted"/>